<reference evidence="1 2" key="1">
    <citation type="journal article" date="2022" name="bioRxiv">
        <title>The genome of the oomycete Peronosclerospora sorghi, a cosmopolitan pathogen of maize and sorghum, is inflated with dispersed pseudogenes.</title>
        <authorList>
            <person name="Fletcher K."/>
            <person name="Martin F."/>
            <person name="Isakeit T."/>
            <person name="Cavanaugh K."/>
            <person name="Magill C."/>
            <person name="Michelmore R."/>
        </authorList>
    </citation>
    <scope>NUCLEOTIDE SEQUENCE [LARGE SCALE GENOMIC DNA]</scope>
    <source>
        <strain evidence="1">P6</strain>
    </source>
</reference>
<dbReference type="EMBL" id="CM047591">
    <property type="protein sequence ID" value="KAI9919213.1"/>
    <property type="molecule type" value="Genomic_DNA"/>
</dbReference>
<proteinExistence type="predicted"/>
<organism evidence="1 2">
    <name type="scientific">Peronosclerospora sorghi</name>
    <dbReference type="NCBI Taxonomy" id="230839"/>
    <lineage>
        <taxon>Eukaryota</taxon>
        <taxon>Sar</taxon>
        <taxon>Stramenopiles</taxon>
        <taxon>Oomycota</taxon>
        <taxon>Peronosporomycetes</taxon>
        <taxon>Peronosporales</taxon>
        <taxon>Peronosporaceae</taxon>
        <taxon>Peronosclerospora</taxon>
    </lineage>
</organism>
<protein>
    <submittedName>
        <fullName evidence="1">Uncharacterized protein</fullName>
    </submittedName>
</protein>
<keyword evidence="2" id="KW-1185">Reference proteome</keyword>
<evidence type="ECO:0000313" key="1">
    <source>
        <dbReference type="EMBL" id="KAI9919213.1"/>
    </source>
</evidence>
<comment type="caution">
    <text evidence="1">The sequence shown here is derived from an EMBL/GenBank/DDBJ whole genome shotgun (WGS) entry which is preliminary data.</text>
</comment>
<sequence>MLSPMVLPAPVDPDDHFPTAIDAMMRIAVGGQTRLATKKIFGTMTAAASAACCPTVLLRITPSSSVVFSIFSSKSSSVKMKSSGASVQPCRMPYVTPSQLDSTGFAPPLTRGEEMINVPSQCKKSVPAEVGKLVKERKVFFLSMPMILSNEKVGLDIQKRPWVMGLSPPTCSSLSFDPAHCLPFGRTQERPSLYS</sequence>
<accession>A0ACC0WMA4</accession>
<evidence type="ECO:0000313" key="2">
    <source>
        <dbReference type="Proteomes" id="UP001163321"/>
    </source>
</evidence>
<name>A0ACC0WMA4_9STRA</name>
<gene>
    <name evidence="1" type="ORF">PsorP6_011370</name>
</gene>
<dbReference type="Proteomes" id="UP001163321">
    <property type="component" value="Chromosome 12"/>
</dbReference>